<sequence>MFRTGVLYWAGCPLFLCSARSCRPSQVSRNTTDDVTISSGQNAPIPRVRR</sequence>
<proteinExistence type="predicted"/>
<feature type="region of interest" description="Disordered" evidence="1">
    <location>
        <begin position="25"/>
        <end position="50"/>
    </location>
</feature>
<dbReference type="AlphaFoldDB" id="M3DAE2"/>
<evidence type="ECO:0000313" key="2">
    <source>
        <dbReference type="EMBL" id="EMF53282.1"/>
    </source>
</evidence>
<reference evidence="3" key="1">
    <citation type="journal article" date="2013" name="Genome Announc.">
        <title>Draft Genome Sequence of Streptomyces bottropensis ATCC 25435, a Bottromycin-Producing Actinomycete.</title>
        <authorList>
            <person name="Zhang H."/>
            <person name="Zhou W."/>
            <person name="Zhuang Y."/>
            <person name="Liang X."/>
            <person name="Liu T."/>
        </authorList>
    </citation>
    <scope>NUCLEOTIDE SEQUENCE [LARGE SCALE GENOMIC DNA]</scope>
    <source>
        <strain evidence="3">ATCC 25435</strain>
    </source>
</reference>
<dbReference type="Proteomes" id="UP000030760">
    <property type="component" value="Unassembled WGS sequence"/>
</dbReference>
<accession>M3DAE2</accession>
<protein>
    <submittedName>
        <fullName evidence="2">Uncharacterized protein</fullName>
    </submittedName>
</protein>
<gene>
    <name evidence="2" type="ORF">SBD_4826</name>
</gene>
<organism evidence="2 3">
    <name type="scientific">Streptomyces bottropensis ATCC 25435</name>
    <dbReference type="NCBI Taxonomy" id="1054862"/>
    <lineage>
        <taxon>Bacteria</taxon>
        <taxon>Bacillati</taxon>
        <taxon>Actinomycetota</taxon>
        <taxon>Actinomycetes</taxon>
        <taxon>Kitasatosporales</taxon>
        <taxon>Streptomycetaceae</taxon>
        <taxon>Streptomyces</taxon>
    </lineage>
</organism>
<evidence type="ECO:0000313" key="3">
    <source>
        <dbReference type="Proteomes" id="UP000030760"/>
    </source>
</evidence>
<name>M3DAE2_9ACTN</name>
<evidence type="ECO:0000256" key="1">
    <source>
        <dbReference type="SAM" id="MobiDB-lite"/>
    </source>
</evidence>
<dbReference type="EMBL" id="KB405089">
    <property type="protein sequence ID" value="EMF53282.1"/>
    <property type="molecule type" value="Genomic_DNA"/>
</dbReference>
<feature type="compositionally biased region" description="Polar residues" evidence="1">
    <location>
        <begin position="25"/>
        <end position="42"/>
    </location>
</feature>